<accession>A0A7S0QQ31</accession>
<protein>
    <submittedName>
        <fullName evidence="2">Uncharacterized protein</fullName>
    </submittedName>
</protein>
<gene>
    <name evidence="2" type="ORF">CCUR1050_LOCUS20320</name>
</gene>
<feature type="compositionally biased region" description="Basic and acidic residues" evidence="1">
    <location>
        <begin position="93"/>
        <end position="106"/>
    </location>
</feature>
<dbReference type="EMBL" id="HBEZ01036982">
    <property type="protein sequence ID" value="CAD8642636.1"/>
    <property type="molecule type" value="Transcribed_RNA"/>
</dbReference>
<dbReference type="AlphaFoldDB" id="A0A7S0QQ31"/>
<name>A0A7S0QQ31_9CRYP</name>
<reference evidence="2" key="1">
    <citation type="submission" date="2021-01" db="EMBL/GenBank/DDBJ databases">
        <authorList>
            <person name="Corre E."/>
            <person name="Pelletier E."/>
            <person name="Niang G."/>
            <person name="Scheremetjew M."/>
            <person name="Finn R."/>
            <person name="Kale V."/>
            <person name="Holt S."/>
            <person name="Cochrane G."/>
            <person name="Meng A."/>
            <person name="Brown T."/>
            <person name="Cohen L."/>
        </authorList>
    </citation>
    <scope>NUCLEOTIDE SEQUENCE</scope>
    <source>
        <strain evidence="2">CCAP979/52</strain>
    </source>
</reference>
<proteinExistence type="predicted"/>
<organism evidence="2">
    <name type="scientific">Cryptomonas curvata</name>
    <dbReference type="NCBI Taxonomy" id="233186"/>
    <lineage>
        <taxon>Eukaryota</taxon>
        <taxon>Cryptophyceae</taxon>
        <taxon>Cryptomonadales</taxon>
        <taxon>Cryptomonadaceae</taxon>
        <taxon>Cryptomonas</taxon>
    </lineage>
</organism>
<feature type="region of interest" description="Disordered" evidence="1">
    <location>
        <begin position="68"/>
        <end position="110"/>
    </location>
</feature>
<feature type="region of interest" description="Disordered" evidence="1">
    <location>
        <begin position="35"/>
        <end position="56"/>
    </location>
</feature>
<evidence type="ECO:0000313" key="2">
    <source>
        <dbReference type="EMBL" id="CAD8642636.1"/>
    </source>
</evidence>
<sequence>MEVAERISFGPRHPDIRSGGARILVAQAIRPLADRNGRPSVTATHNDNELSEDPRDIEIRRLKHTIMQLRKSKHDRDRCPQKEPFRPGNGKRKPYDRNDQENRNSNRTEGTCTATAKIARVEQPQCGYMLTTSEMSSDLDDYSDEEVQTSGETSCWTAYAYCARTITLDEIQSPLGEQTKPMMLDMMADEDEDEPIDDPLQPRAIVVDDYNDTKGKPEEIVWSSPDIIPSRKVFVMQKPSMKRNGKPYSGKEGYTIVPDDIPALVEDDNDVIDNSAWSYGGPQKRELKTTKYPFTIKDESTVIIAYGEHHLVVEDRMYPINSLMREPTQFPPQRVMEEWAMNCSGLTRQNAGNDIATIHWRNGYGSKSLCDR</sequence>
<feature type="compositionally biased region" description="Basic and acidic residues" evidence="1">
    <location>
        <begin position="74"/>
        <end position="85"/>
    </location>
</feature>
<evidence type="ECO:0000256" key="1">
    <source>
        <dbReference type="SAM" id="MobiDB-lite"/>
    </source>
</evidence>
<feature type="compositionally biased region" description="Basic and acidic residues" evidence="1">
    <location>
        <begin position="46"/>
        <end position="56"/>
    </location>
</feature>